<protein>
    <recommendedName>
        <fullName evidence="3">Bor protein</fullName>
    </recommendedName>
</protein>
<dbReference type="InterPro" id="IPR010438">
    <property type="entry name" value="Lambda_Bor"/>
</dbReference>
<dbReference type="EMBL" id="BAAAEO010000003">
    <property type="protein sequence ID" value="GAA0553888.1"/>
    <property type="molecule type" value="Genomic_DNA"/>
</dbReference>
<comment type="caution">
    <text evidence="1">The sequence shown here is derived from an EMBL/GenBank/DDBJ whole genome shotgun (WGS) entry which is preliminary data.</text>
</comment>
<organism evidence="1 2">
    <name type="scientific">Rheinheimera aquimaris</name>
    <dbReference type="NCBI Taxonomy" id="412437"/>
    <lineage>
        <taxon>Bacteria</taxon>
        <taxon>Pseudomonadati</taxon>
        <taxon>Pseudomonadota</taxon>
        <taxon>Gammaproteobacteria</taxon>
        <taxon>Chromatiales</taxon>
        <taxon>Chromatiaceae</taxon>
        <taxon>Rheinheimera</taxon>
    </lineage>
</organism>
<evidence type="ECO:0000313" key="2">
    <source>
        <dbReference type="Proteomes" id="UP001501169"/>
    </source>
</evidence>
<accession>A0ABN1DW87</accession>
<reference evidence="1 2" key="1">
    <citation type="journal article" date="2019" name="Int. J. Syst. Evol. Microbiol.">
        <title>The Global Catalogue of Microorganisms (GCM) 10K type strain sequencing project: providing services to taxonomists for standard genome sequencing and annotation.</title>
        <authorList>
            <consortium name="The Broad Institute Genomics Platform"/>
            <consortium name="The Broad Institute Genome Sequencing Center for Infectious Disease"/>
            <person name="Wu L."/>
            <person name="Ma J."/>
        </authorList>
    </citation>
    <scope>NUCLEOTIDE SEQUENCE [LARGE SCALE GENOMIC DNA]</scope>
    <source>
        <strain evidence="1 2">JCM 14331</strain>
    </source>
</reference>
<dbReference type="Pfam" id="PF06291">
    <property type="entry name" value="Lambda_Bor"/>
    <property type="match status" value="1"/>
</dbReference>
<proteinExistence type="predicted"/>
<dbReference type="RefSeq" id="WP_134056342.1">
    <property type="nucleotide sequence ID" value="NZ_BAAAEO010000003.1"/>
</dbReference>
<sequence length="108" mass="12207">MNYKIGLSAALCVVLNACSTIHFDRNTDKQAESVTYQQWHHNFFFALYEGSKPVNLVEICQQQDWQSVKTEVSFLNGLATTVVNYVAPIWYPKTVDVSCTPSEISNVN</sequence>
<name>A0ABN1DW87_9GAMM</name>
<gene>
    <name evidence="1" type="ORF">GCM10009098_22090</name>
</gene>
<dbReference type="Proteomes" id="UP001501169">
    <property type="component" value="Unassembled WGS sequence"/>
</dbReference>
<evidence type="ECO:0000313" key="1">
    <source>
        <dbReference type="EMBL" id="GAA0553888.1"/>
    </source>
</evidence>
<evidence type="ECO:0008006" key="3">
    <source>
        <dbReference type="Google" id="ProtNLM"/>
    </source>
</evidence>
<keyword evidence="2" id="KW-1185">Reference proteome</keyword>